<accession>A0A428T9F9</accession>
<feature type="region of interest" description="Disordered" evidence="2">
    <location>
        <begin position="1"/>
        <end position="76"/>
    </location>
</feature>
<feature type="coiled-coil region" evidence="1">
    <location>
        <begin position="211"/>
        <end position="305"/>
    </location>
</feature>
<keyword evidence="4" id="KW-1185">Reference proteome</keyword>
<sequence length="441" mass="50129">MPGGGHARGREGQSFGPAYGPYGGGGSRGRRRRHGRRHRRRRRHGAEWQGGRGDFPPAHLGQNHGQGYDQEGYGQDYYDEEDYGQEGYDGSQYGGQGDWQHALSEMEVSRLREQLRQCQEALREARRSNEEEIRALHHSHMAQLERAVQSAERIAAENNGLRKGLEERDQCIALRRDEIRSVISERNSIKGELESRKQVERNLRSASDRIIEDLKRKEGEAKDDAVQAKNDAFQARMALRLANEKLVEQRAEIKAERESTNAELQSVKRELLSAKEVTREQDRLISQKDARIEALERRLEDHNEMMSWSSTQDDATLPGPAVEVPAEIREHIEALGAIAAWEEGFWFVEDGEFNDARTMADVGAILSEAQSRRRLREFLMEGPLDTWACLSRVGEHGFFAESVTLTDDLRCLVHSGGVSCRLVMVTTVDSVRRLRFLNRTG</sequence>
<organism evidence="3 4">
    <name type="scientific">Fusarium oligoseptatum</name>
    <dbReference type="NCBI Taxonomy" id="2604345"/>
    <lineage>
        <taxon>Eukaryota</taxon>
        <taxon>Fungi</taxon>
        <taxon>Dikarya</taxon>
        <taxon>Ascomycota</taxon>
        <taxon>Pezizomycotina</taxon>
        <taxon>Sordariomycetes</taxon>
        <taxon>Hypocreomycetidae</taxon>
        <taxon>Hypocreales</taxon>
        <taxon>Nectriaceae</taxon>
        <taxon>Fusarium</taxon>
        <taxon>Fusarium solani species complex</taxon>
    </lineage>
</organism>
<feature type="coiled-coil region" evidence="1">
    <location>
        <begin position="101"/>
        <end position="135"/>
    </location>
</feature>
<protein>
    <submittedName>
        <fullName evidence="3">Uncharacterized protein</fullName>
    </submittedName>
</protein>
<reference evidence="3 4" key="1">
    <citation type="submission" date="2017-06" db="EMBL/GenBank/DDBJ databases">
        <title>Comparative genomic analysis of Ambrosia Fusariam Clade fungi.</title>
        <authorList>
            <person name="Stajich J.E."/>
            <person name="Carrillo J."/>
            <person name="Kijimoto T."/>
            <person name="Eskalen A."/>
            <person name="O'Donnell K."/>
            <person name="Kasson M."/>
        </authorList>
    </citation>
    <scope>NUCLEOTIDE SEQUENCE [LARGE SCALE GENOMIC DNA]</scope>
    <source>
        <strain evidence="3 4">NRRL62579</strain>
    </source>
</reference>
<feature type="compositionally biased region" description="Basic residues" evidence="2">
    <location>
        <begin position="28"/>
        <end position="44"/>
    </location>
</feature>
<feature type="compositionally biased region" description="Low complexity" evidence="2">
    <location>
        <begin position="65"/>
        <end position="76"/>
    </location>
</feature>
<dbReference type="AlphaFoldDB" id="A0A428T9F9"/>
<gene>
    <name evidence="3" type="ORF">CEP52_010218</name>
</gene>
<name>A0A428T9F9_9HYPO</name>
<dbReference type="EMBL" id="NKCK01000113">
    <property type="protein sequence ID" value="RSL98667.1"/>
    <property type="molecule type" value="Genomic_DNA"/>
</dbReference>
<dbReference type="Proteomes" id="UP000287144">
    <property type="component" value="Unassembled WGS sequence"/>
</dbReference>
<comment type="caution">
    <text evidence="3">The sequence shown here is derived from an EMBL/GenBank/DDBJ whole genome shotgun (WGS) entry which is preliminary data.</text>
</comment>
<evidence type="ECO:0000313" key="3">
    <source>
        <dbReference type="EMBL" id="RSL98667.1"/>
    </source>
</evidence>
<evidence type="ECO:0000313" key="4">
    <source>
        <dbReference type="Proteomes" id="UP000287144"/>
    </source>
</evidence>
<keyword evidence="1" id="KW-0175">Coiled coil</keyword>
<proteinExistence type="predicted"/>
<evidence type="ECO:0000256" key="2">
    <source>
        <dbReference type="SAM" id="MobiDB-lite"/>
    </source>
</evidence>
<evidence type="ECO:0000256" key="1">
    <source>
        <dbReference type="SAM" id="Coils"/>
    </source>
</evidence>